<keyword evidence="2" id="KW-1185">Reference proteome</keyword>
<name>A0AAD8WMC7_LOLMU</name>
<evidence type="ECO:0000313" key="2">
    <source>
        <dbReference type="Proteomes" id="UP001231189"/>
    </source>
</evidence>
<dbReference type="Proteomes" id="UP001231189">
    <property type="component" value="Unassembled WGS sequence"/>
</dbReference>
<gene>
    <name evidence="1" type="ORF">QYE76_053837</name>
</gene>
<organism evidence="1 2">
    <name type="scientific">Lolium multiflorum</name>
    <name type="common">Italian ryegrass</name>
    <name type="synonym">Lolium perenne subsp. multiflorum</name>
    <dbReference type="NCBI Taxonomy" id="4521"/>
    <lineage>
        <taxon>Eukaryota</taxon>
        <taxon>Viridiplantae</taxon>
        <taxon>Streptophyta</taxon>
        <taxon>Embryophyta</taxon>
        <taxon>Tracheophyta</taxon>
        <taxon>Spermatophyta</taxon>
        <taxon>Magnoliopsida</taxon>
        <taxon>Liliopsida</taxon>
        <taxon>Poales</taxon>
        <taxon>Poaceae</taxon>
        <taxon>BOP clade</taxon>
        <taxon>Pooideae</taxon>
        <taxon>Poodae</taxon>
        <taxon>Poeae</taxon>
        <taxon>Poeae Chloroplast Group 2 (Poeae type)</taxon>
        <taxon>Loliodinae</taxon>
        <taxon>Loliinae</taxon>
        <taxon>Lolium</taxon>
    </lineage>
</organism>
<dbReference type="EMBL" id="JAUUTY010000003">
    <property type="protein sequence ID" value="KAK1665678.1"/>
    <property type="molecule type" value="Genomic_DNA"/>
</dbReference>
<dbReference type="AlphaFoldDB" id="A0AAD8WMC7"/>
<sequence>MRKRRATVEAPSFSLAVAPAHRRRRSHAQASLHVLAEDGLPVAHPFPSHRAQAQEPRVRDRRKCHAKGMWHELGARLRAVLGVDPLALVLPAGRGRDLFDELLRGGVRHLARIST</sequence>
<protein>
    <submittedName>
        <fullName evidence="1">Uncharacterized protein</fullName>
    </submittedName>
</protein>
<comment type="caution">
    <text evidence="1">The sequence shown here is derived from an EMBL/GenBank/DDBJ whole genome shotgun (WGS) entry which is preliminary data.</text>
</comment>
<evidence type="ECO:0000313" key="1">
    <source>
        <dbReference type="EMBL" id="KAK1665678.1"/>
    </source>
</evidence>
<accession>A0AAD8WMC7</accession>
<proteinExistence type="predicted"/>
<reference evidence="1" key="1">
    <citation type="submission" date="2023-07" db="EMBL/GenBank/DDBJ databases">
        <title>A chromosome-level genome assembly of Lolium multiflorum.</title>
        <authorList>
            <person name="Chen Y."/>
            <person name="Copetti D."/>
            <person name="Kolliker R."/>
            <person name="Studer B."/>
        </authorList>
    </citation>
    <scope>NUCLEOTIDE SEQUENCE</scope>
    <source>
        <strain evidence="1">02402/16</strain>
        <tissue evidence="1">Leaf</tissue>
    </source>
</reference>